<evidence type="ECO:0000259" key="3">
    <source>
        <dbReference type="Pfam" id="PF00149"/>
    </source>
</evidence>
<dbReference type="GO" id="GO:0009245">
    <property type="term" value="P:lipid A biosynthetic process"/>
    <property type="evidence" value="ECO:0007669"/>
    <property type="project" value="TreeGrafter"/>
</dbReference>
<dbReference type="PANTHER" id="PTHR31302">
    <property type="entry name" value="TRANSMEMBRANE PROTEIN WITH METALLOPHOSPHOESTERASE DOMAIN-RELATED"/>
    <property type="match status" value="1"/>
</dbReference>
<dbReference type="Gene3D" id="3.60.21.10">
    <property type="match status" value="1"/>
</dbReference>
<name>A0A2Z5G8G6_9BACT</name>
<evidence type="ECO:0000313" key="5">
    <source>
        <dbReference type="Proteomes" id="UP000253606"/>
    </source>
</evidence>
<evidence type="ECO:0000256" key="1">
    <source>
        <dbReference type="ARBA" id="ARBA00022723"/>
    </source>
</evidence>
<dbReference type="GO" id="GO:0016020">
    <property type="term" value="C:membrane"/>
    <property type="evidence" value="ECO:0007669"/>
    <property type="project" value="GOC"/>
</dbReference>
<proteinExistence type="predicted"/>
<dbReference type="CDD" id="cd07385">
    <property type="entry name" value="MPP_YkuE_C"/>
    <property type="match status" value="1"/>
</dbReference>
<dbReference type="InterPro" id="IPR051158">
    <property type="entry name" value="Metallophosphoesterase_sf"/>
</dbReference>
<dbReference type="KEGG" id="abas:ACPOL_5758"/>
<reference evidence="4 5" key="1">
    <citation type="journal article" date="2018" name="Front. Microbiol.">
        <title>Hydrolytic Capabilities as a Key to Environmental Success: Chitinolytic and Cellulolytic Acidobacteria From Acidic Sub-arctic Soils and Boreal Peatlands.</title>
        <authorList>
            <person name="Belova S.E."/>
            <person name="Ravin N.V."/>
            <person name="Pankratov T.A."/>
            <person name="Rakitin A.L."/>
            <person name="Ivanova A.A."/>
            <person name="Beletsky A.V."/>
            <person name="Mardanov A.V."/>
            <person name="Sinninghe Damste J.S."/>
            <person name="Dedysh S.N."/>
        </authorList>
    </citation>
    <scope>NUCLEOTIDE SEQUENCE [LARGE SCALE GENOMIC DNA]</scope>
    <source>
        <strain evidence="4 5">SBC82</strain>
    </source>
</reference>
<dbReference type="EMBL" id="CP030840">
    <property type="protein sequence ID" value="AXC15004.1"/>
    <property type="molecule type" value="Genomic_DNA"/>
</dbReference>
<evidence type="ECO:0000313" key="4">
    <source>
        <dbReference type="EMBL" id="AXC15004.1"/>
    </source>
</evidence>
<dbReference type="PANTHER" id="PTHR31302:SF31">
    <property type="entry name" value="PHOSPHODIESTERASE YAEI"/>
    <property type="match status" value="1"/>
</dbReference>
<dbReference type="Proteomes" id="UP000253606">
    <property type="component" value="Chromosome"/>
</dbReference>
<dbReference type="InterPro" id="IPR006311">
    <property type="entry name" value="TAT_signal"/>
</dbReference>
<sequence length="286" mass="31480">MTESSLRNPSRRTFLKAGALAVGGLILYSGEVERHWIDIQHVTVKLPNLPPDFKGFRIAQLADFHYGEYSEPSFIRACIKATNALRPDLVALTGDFISAGPMVRRISAQFAYHCADLLARLECKKKFAVMGNHDAMVGIADVTDALRTRGIEVLHNSSVPVERGAARLWIAGVADILIGKQADLAAAIPKQRDRATEPLILMAHEPDYADQVRGSGVDLMLSGHTHGGQIRIPFLPLNHLPPLGEKYVEGLFRLGDLQLYVTRGIGTVEVPFRFRCPPEITLITLD</sequence>
<dbReference type="AlphaFoldDB" id="A0A2Z5G8G6"/>
<gene>
    <name evidence="4" type="ORF">ACPOL_5758</name>
</gene>
<dbReference type="GO" id="GO:0008758">
    <property type="term" value="F:UDP-2,3-diacylglucosamine hydrolase activity"/>
    <property type="evidence" value="ECO:0007669"/>
    <property type="project" value="TreeGrafter"/>
</dbReference>
<dbReference type="SUPFAM" id="SSF56300">
    <property type="entry name" value="Metallo-dependent phosphatases"/>
    <property type="match status" value="1"/>
</dbReference>
<keyword evidence="1" id="KW-0479">Metal-binding</keyword>
<feature type="domain" description="Calcineurin-like phosphoesterase" evidence="3">
    <location>
        <begin position="56"/>
        <end position="227"/>
    </location>
</feature>
<dbReference type="GO" id="GO:0046872">
    <property type="term" value="F:metal ion binding"/>
    <property type="evidence" value="ECO:0007669"/>
    <property type="project" value="UniProtKB-KW"/>
</dbReference>
<keyword evidence="5" id="KW-1185">Reference proteome</keyword>
<dbReference type="InterPro" id="IPR029052">
    <property type="entry name" value="Metallo-depent_PP-like"/>
</dbReference>
<dbReference type="InterPro" id="IPR004843">
    <property type="entry name" value="Calcineurin-like_PHP"/>
</dbReference>
<dbReference type="OrthoDB" id="9780884at2"/>
<dbReference type="RefSeq" id="WP_114209656.1">
    <property type="nucleotide sequence ID" value="NZ_CP030840.1"/>
</dbReference>
<dbReference type="Pfam" id="PF00149">
    <property type="entry name" value="Metallophos"/>
    <property type="match status" value="1"/>
</dbReference>
<accession>A0A2Z5G8G6</accession>
<evidence type="ECO:0000256" key="2">
    <source>
        <dbReference type="ARBA" id="ARBA00022801"/>
    </source>
</evidence>
<organism evidence="4 5">
    <name type="scientific">Acidisarcina polymorpha</name>
    <dbReference type="NCBI Taxonomy" id="2211140"/>
    <lineage>
        <taxon>Bacteria</taxon>
        <taxon>Pseudomonadati</taxon>
        <taxon>Acidobacteriota</taxon>
        <taxon>Terriglobia</taxon>
        <taxon>Terriglobales</taxon>
        <taxon>Acidobacteriaceae</taxon>
        <taxon>Acidisarcina</taxon>
    </lineage>
</organism>
<dbReference type="PROSITE" id="PS51318">
    <property type="entry name" value="TAT"/>
    <property type="match status" value="1"/>
</dbReference>
<protein>
    <submittedName>
        <fullName evidence="4">Metallophosphoesterase</fullName>
    </submittedName>
</protein>
<keyword evidence="2" id="KW-0378">Hydrolase</keyword>